<dbReference type="Gene3D" id="3.30.980.10">
    <property type="entry name" value="Threonyl-trna Synthetase, Chain A, domain 2"/>
    <property type="match status" value="1"/>
</dbReference>
<dbReference type="Proteomes" id="UP000554286">
    <property type="component" value="Unassembled WGS sequence"/>
</dbReference>
<evidence type="ECO:0000256" key="6">
    <source>
        <dbReference type="ARBA" id="ARBA00032577"/>
    </source>
</evidence>
<dbReference type="SMART" id="SM00863">
    <property type="entry name" value="tRNA_SAD"/>
    <property type="match status" value="1"/>
</dbReference>
<dbReference type="AlphaFoldDB" id="A0A7W6WA19"/>
<evidence type="ECO:0000313" key="8">
    <source>
        <dbReference type="EMBL" id="MBB4266016.1"/>
    </source>
</evidence>
<dbReference type="Gene3D" id="2.40.30.130">
    <property type="match status" value="1"/>
</dbReference>
<dbReference type="InterPro" id="IPR051335">
    <property type="entry name" value="Alanyl-tRNA_Editing_Enzymes"/>
</dbReference>
<evidence type="ECO:0000256" key="2">
    <source>
        <dbReference type="ARBA" id="ARBA00004496"/>
    </source>
</evidence>
<dbReference type="InterPro" id="IPR018165">
    <property type="entry name" value="Ala-tRNA-synth_IIc_core"/>
</dbReference>
<keyword evidence="8" id="KW-0378">Hydrolase</keyword>
<name>A0A7W6WA19_9PROT</name>
<evidence type="ECO:0000256" key="3">
    <source>
        <dbReference type="ARBA" id="ARBA00017959"/>
    </source>
</evidence>
<organism evidence="8 9">
    <name type="scientific">Roseospira visakhapatnamensis</name>
    <dbReference type="NCBI Taxonomy" id="390880"/>
    <lineage>
        <taxon>Bacteria</taxon>
        <taxon>Pseudomonadati</taxon>
        <taxon>Pseudomonadota</taxon>
        <taxon>Alphaproteobacteria</taxon>
        <taxon>Rhodospirillales</taxon>
        <taxon>Rhodospirillaceae</taxon>
        <taxon>Roseospira</taxon>
    </lineage>
</organism>
<dbReference type="Pfam" id="PF07973">
    <property type="entry name" value="tRNA_SAD"/>
    <property type="match status" value="1"/>
</dbReference>
<dbReference type="InterPro" id="IPR018163">
    <property type="entry name" value="Thr/Ala-tRNA-synth_IIc_edit"/>
</dbReference>
<dbReference type="SUPFAM" id="SSF50447">
    <property type="entry name" value="Translation proteins"/>
    <property type="match status" value="1"/>
</dbReference>
<reference evidence="8 9" key="1">
    <citation type="submission" date="2020-08" db="EMBL/GenBank/DDBJ databases">
        <title>Genome sequencing of Purple Non-Sulfur Bacteria from various extreme environments.</title>
        <authorList>
            <person name="Mayer M."/>
        </authorList>
    </citation>
    <scope>NUCLEOTIDE SEQUENCE [LARGE SCALE GENOMIC DNA]</scope>
    <source>
        <strain evidence="8 9">JA131</strain>
    </source>
</reference>
<dbReference type="RefSeq" id="WP_184043967.1">
    <property type="nucleotide sequence ID" value="NZ_JACIGK010000010.1"/>
</dbReference>
<dbReference type="PANTHER" id="PTHR43462">
    <property type="entry name" value="ALANYL-TRNA EDITING PROTEIN"/>
    <property type="match status" value="1"/>
</dbReference>
<dbReference type="Pfam" id="PF01411">
    <property type="entry name" value="tRNA-synt_2c"/>
    <property type="match status" value="1"/>
</dbReference>
<gene>
    <name evidence="8" type="ORF">GGD89_001642</name>
</gene>
<keyword evidence="4" id="KW-0479">Metal-binding</keyword>
<evidence type="ECO:0000313" key="9">
    <source>
        <dbReference type="Proteomes" id="UP000554286"/>
    </source>
</evidence>
<dbReference type="GO" id="GO:0004813">
    <property type="term" value="F:alanine-tRNA ligase activity"/>
    <property type="evidence" value="ECO:0007669"/>
    <property type="project" value="InterPro"/>
</dbReference>
<dbReference type="EMBL" id="JACIGK010000010">
    <property type="protein sequence ID" value="MBB4266016.1"/>
    <property type="molecule type" value="Genomic_DNA"/>
</dbReference>
<evidence type="ECO:0000256" key="4">
    <source>
        <dbReference type="ARBA" id="ARBA00022723"/>
    </source>
</evidence>
<comment type="cofactor">
    <cofactor evidence="1">
        <name>Zn(2+)</name>
        <dbReference type="ChEBI" id="CHEBI:29105"/>
    </cofactor>
</comment>
<evidence type="ECO:0000256" key="5">
    <source>
        <dbReference type="ARBA" id="ARBA00022833"/>
    </source>
</evidence>
<sequence length="237" mass="25246">MTEELFRQDAYLRTCEATVTAAGPQGIRLDRTVFYPLGGGQPGDTGRLVLAGGDAVTIVDTRKAPEGDGIVHVPEDGAALPDVGATVTAEIDWERRHRLMRMHTCLHLLSSLVAGGVTGGNVGDGKGRLDFDLPEKTVDKGSLTEALTALIARDAPVSMRWITDAELDARPDLVRTMSVQPPRGAGTVRLLEIDGIDLQPCGGTHVARTGEIGPVVVTKIEKKGKHNRRINLAFAEG</sequence>
<keyword evidence="5" id="KW-0862">Zinc</keyword>
<evidence type="ECO:0000256" key="1">
    <source>
        <dbReference type="ARBA" id="ARBA00001947"/>
    </source>
</evidence>
<dbReference type="GO" id="GO:0006419">
    <property type="term" value="P:alanyl-tRNA aminoacylation"/>
    <property type="evidence" value="ECO:0007669"/>
    <property type="project" value="InterPro"/>
</dbReference>
<dbReference type="SUPFAM" id="SSF55186">
    <property type="entry name" value="ThrRS/AlaRS common domain"/>
    <property type="match status" value="1"/>
</dbReference>
<dbReference type="PANTHER" id="PTHR43462:SF1">
    <property type="entry name" value="ALANYL-TRNA EDITING PROTEIN AARSD1"/>
    <property type="match status" value="1"/>
</dbReference>
<comment type="caution">
    <text evidence="8">The sequence shown here is derived from an EMBL/GenBank/DDBJ whole genome shotgun (WGS) entry which is preliminary data.</text>
</comment>
<dbReference type="InterPro" id="IPR012947">
    <property type="entry name" value="tRNA_SAD"/>
</dbReference>
<dbReference type="GO" id="GO:0046872">
    <property type="term" value="F:metal ion binding"/>
    <property type="evidence" value="ECO:0007669"/>
    <property type="project" value="UniProtKB-KW"/>
</dbReference>
<dbReference type="GO" id="GO:0002161">
    <property type="term" value="F:aminoacyl-tRNA deacylase activity"/>
    <property type="evidence" value="ECO:0007669"/>
    <property type="project" value="UniProtKB-ARBA"/>
</dbReference>
<protein>
    <recommendedName>
        <fullName evidence="3">Alanine--tRNA ligase</fullName>
    </recommendedName>
    <alternativeName>
        <fullName evidence="6">Alanyl-tRNA synthetase</fullName>
    </alternativeName>
</protein>
<proteinExistence type="predicted"/>
<comment type="subcellular location">
    <subcellularLocation>
        <location evidence="2">Cytoplasm</location>
    </subcellularLocation>
</comment>
<dbReference type="GO" id="GO:0005737">
    <property type="term" value="C:cytoplasm"/>
    <property type="evidence" value="ECO:0007669"/>
    <property type="project" value="UniProtKB-SubCell"/>
</dbReference>
<keyword evidence="9" id="KW-1185">Reference proteome</keyword>
<dbReference type="PROSITE" id="PS50860">
    <property type="entry name" value="AA_TRNA_LIGASE_II_ALA"/>
    <property type="match status" value="1"/>
</dbReference>
<accession>A0A7W6WA19</accession>
<dbReference type="GO" id="GO:0003676">
    <property type="term" value="F:nucleic acid binding"/>
    <property type="evidence" value="ECO:0007669"/>
    <property type="project" value="InterPro"/>
</dbReference>
<dbReference type="InterPro" id="IPR018164">
    <property type="entry name" value="Ala-tRNA-synth_IIc_N"/>
</dbReference>
<dbReference type="GO" id="GO:0005524">
    <property type="term" value="F:ATP binding"/>
    <property type="evidence" value="ECO:0007669"/>
    <property type="project" value="InterPro"/>
</dbReference>
<dbReference type="InterPro" id="IPR009000">
    <property type="entry name" value="Transl_B-barrel_sf"/>
</dbReference>
<evidence type="ECO:0000259" key="7">
    <source>
        <dbReference type="PROSITE" id="PS50860"/>
    </source>
</evidence>
<feature type="domain" description="Alanyl-transfer RNA synthetases family profile" evidence="7">
    <location>
        <begin position="1"/>
        <end position="237"/>
    </location>
</feature>